<dbReference type="PANTHER" id="PTHR22777">
    <property type="entry name" value="HEMOLYSIN-RELATED"/>
    <property type="match status" value="1"/>
</dbReference>
<feature type="transmembrane region" description="Helical" evidence="10">
    <location>
        <begin position="84"/>
        <end position="102"/>
    </location>
</feature>
<evidence type="ECO:0000256" key="10">
    <source>
        <dbReference type="SAM" id="Phobius"/>
    </source>
</evidence>
<dbReference type="Pfam" id="PF03471">
    <property type="entry name" value="CorC_HlyC"/>
    <property type="match status" value="1"/>
</dbReference>
<evidence type="ECO:0000256" key="11">
    <source>
        <dbReference type="SAM" id="SignalP"/>
    </source>
</evidence>
<feature type="domain" description="CBS" evidence="12">
    <location>
        <begin position="263"/>
        <end position="321"/>
    </location>
</feature>
<reference evidence="14 15" key="1">
    <citation type="submission" date="2019-07" db="EMBL/GenBank/DDBJ databases">
        <title>Genome sequence of 2 isolates from Red Sea Mangroves.</title>
        <authorList>
            <person name="Sefrji F."/>
            <person name="Michoud G."/>
            <person name="Merlino G."/>
            <person name="Daffonchio D."/>
        </authorList>
    </citation>
    <scope>NUCLEOTIDE SEQUENCE [LARGE SCALE GENOMIC DNA]</scope>
    <source>
        <strain evidence="14 15">R1DC41</strain>
    </source>
</reference>
<dbReference type="SUPFAM" id="SSF56176">
    <property type="entry name" value="FAD-binding/transporter-associated domain-like"/>
    <property type="match status" value="1"/>
</dbReference>
<dbReference type="InterPro" id="IPR005170">
    <property type="entry name" value="Transptr-assoc_dom"/>
</dbReference>
<keyword evidence="3 9" id="KW-0812">Transmembrane</keyword>
<evidence type="ECO:0000256" key="2">
    <source>
        <dbReference type="ARBA" id="ARBA00006337"/>
    </source>
</evidence>
<accession>A0A7S8CEF1</accession>
<dbReference type="GO" id="GO:0050660">
    <property type="term" value="F:flavin adenine dinucleotide binding"/>
    <property type="evidence" value="ECO:0007669"/>
    <property type="project" value="InterPro"/>
</dbReference>
<dbReference type="InterPro" id="IPR036318">
    <property type="entry name" value="FAD-bd_PCMH-like_sf"/>
</dbReference>
<dbReference type="PROSITE" id="PS51846">
    <property type="entry name" value="CNNM"/>
    <property type="match status" value="1"/>
</dbReference>
<evidence type="ECO:0000256" key="7">
    <source>
        <dbReference type="ARBA" id="ARBA00023136"/>
    </source>
</evidence>
<dbReference type="AlphaFoldDB" id="A0A7S8CEF1"/>
<feature type="domain" description="CNNM transmembrane" evidence="13">
    <location>
        <begin position="1"/>
        <end position="179"/>
    </location>
</feature>
<dbReference type="PROSITE" id="PS51371">
    <property type="entry name" value="CBS"/>
    <property type="match status" value="2"/>
</dbReference>
<feature type="transmembrane region" description="Helical" evidence="10">
    <location>
        <begin position="54"/>
        <end position="77"/>
    </location>
</feature>
<dbReference type="GO" id="GO:0005886">
    <property type="term" value="C:plasma membrane"/>
    <property type="evidence" value="ECO:0007669"/>
    <property type="project" value="TreeGrafter"/>
</dbReference>
<dbReference type="SMART" id="SM01091">
    <property type="entry name" value="CorC_HlyC"/>
    <property type="match status" value="1"/>
</dbReference>
<evidence type="ECO:0000256" key="9">
    <source>
        <dbReference type="PROSITE-ProRule" id="PRU01193"/>
    </source>
</evidence>
<organism evidence="14 15">
    <name type="scientific">Mangrovibacillus cuniculi</name>
    <dbReference type="NCBI Taxonomy" id="2593652"/>
    <lineage>
        <taxon>Bacteria</taxon>
        <taxon>Bacillati</taxon>
        <taxon>Bacillota</taxon>
        <taxon>Bacilli</taxon>
        <taxon>Bacillales</taxon>
        <taxon>Bacillaceae</taxon>
        <taxon>Mangrovibacillus</taxon>
    </lineage>
</organism>
<dbReference type="Proteomes" id="UP000593626">
    <property type="component" value="Chromosome"/>
</dbReference>
<evidence type="ECO:0000256" key="6">
    <source>
        <dbReference type="ARBA" id="ARBA00023122"/>
    </source>
</evidence>
<evidence type="ECO:0000256" key="8">
    <source>
        <dbReference type="PROSITE-ProRule" id="PRU00703"/>
    </source>
</evidence>
<dbReference type="InterPro" id="IPR044751">
    <property type="entry name" value="Ion_transp-like_CBS"/>
</dbReference>
<dbReference type="Gene3D" id="3.30.465.10">
    <property type="match status" value="1"/>
</dbReference>
<gene>
    <name evidence="14" type="ORF">G8O30_12945</name>
</gene>
<dbReference type="Pfam" id="PF01595">
    <property type="entry name" value="CNNM"/>
    <property type="match status" value="1"/>
</dbReference>
<dbReference type="InterPro" id="IPR002550">
    <property type="entry name" value="CNNM"/>
</dbReference>
<keyword evidence="6 8" id="KW-0129">CBS domain</keyword>
<evidence type="ECO:0000259" key="13">
    <source>
        <dbReference type="PROSITE" id="PS51846"/>
    </source>
</evidence>
<protein>
    <submittedName>
        <fullName evidence="14">DUF21 domain-containing protein</fullName>
    </submittedName>
</protein>
<keyword evidence="11" id="KW-0732">Signal</keyword>
<dbReference type="EMBL" id="CP049742">
    <property type="protein sequence ID" value="QPC48460.1"/>
    <property type="molecule type" value="Genomic_DNA"/>
</dbReference>
<proteinExistence type="inferred from homology"/>
<feature type="domain" description="CBS" evidence="12">
    <location>
        <begin position="199"/>
        <end position="261"/>
    </location>
</feature>
<sequence>MFIAIAFFMFMSFFLSGSETALTAANRMKAQTKAEAGDRASVELLKLLSKPDRMITTILIGNNIANIMLPTLVTIVAIDRGFSVGLATGILTVSLILFAEVIPKSIAATFADRIAYLVLPVIRFLVIILSPLTYIISFVTTFIIRLLSKGQIKEATISKEELKTMVDIATSEGTFKDEEYLRIRGVLDFQTKNLRDALQTPRVDMIGIPSDADFETTRKIVMEHNYTRYPVYKDNMDNIVGVFHSKQLITWSVDPTRSLDEFIDDEPLFVIHSLSMSRVFKMMLKERRHIAIVLDEYGGTLGLITTEDIIETMIGQDIADETDDQEDVLIEELTESHIICHGKLTLHRFNEAFKTRLPEEEDTVSGFIFSQLRDFPDEGATFDYQHLRFTVNKTDQTKIIQVIVEKRDHSDELATE</sequence>
<feature type="chain" id="PRO_5038576692" evidence="11">
    <location>
        <begin position="22"/>
        <end position="416"/>
    </location>
</feature>
<evidence type="ECO:0000256" key="3">
    <source>
        <dbReference type="ARBA" id="ARBA00022692"/>
    </source>
</evidence>
<feature type="signal peptide" evidence="11">
    <location>
        <begin position="1"/>
        <end position="21"/>
    </location>
</feature>
<comment type="subcellular location">
    <subcellularLocation>
        <location evidence="1">Membrane</location>
        <topology evidence="1">Multi-pass membrane protein</topology>
    </subcellularLocation>
</comment>
<evidence type="ECO:0000313" key="14">
    <source>
        <dbReference type="EMBL" id="QPC48460.1"/>
    </source>
</evidence>
<keyword evidence="5 9" id="KW-1133">Transmembrane helix</keyword>
<dbReference type="Pfam" id="PF00571">
    <property type="entry name" value="CBS"/>
    <property type="match status" value="2"/>
</dbReference>
<dbReference type="InterPro" id="IPR000644">
    <property type="entry name" value="CBS_dom"/>
</dbReference>
<dbReference type="InterPro" id="IPR016169">
    <property type="entry name" value="FAD-bd_PCMH_sub2"/>
</dbReference>
<keyword evidence="15" id="KW-1185">Reference proteome</keyword>
<evidence type="ECO:0000256" key="5">
    <source>
        <dbReference type="ARBA" id="ARBA00022989"/>
    </source>
</evidence>
<dbReference type="PANTHER" id="PTHR22777:SF17">
    <property type="entry name" value="UPF0053 PROTEIN SLL0260"/>
    <property type="match status" value="1"/>
</dbReference>
<evidence type="ECO:0000259" key="12">
    <source>
        <dbReference type="PROSITE" id="PS51371"/>
    </source>
</evidence>
<dbReference type="InterPro" id="IPR046342">
    <property type="entry name" value="CBS_dom_sf"/>
</dbReference>
<name>A0A7S8CEF1_9BACI</name>
<evidence type="ECO:0000256" key="4">
    <source>
        <dbReference type="ARBA" id="ARBA00022737"/>
    </source>
</evidence>
<comment type="similarity">
    <text evidence="2">Belongs to the UPF0053 family.</text>
</comment>
<dbReference type="Gene3D" id="3.10.580.10">
    <property type="entry name" value="CBS-domain"/>
    <property type="match status" value="1"/>
</dbReference>
<keyword evidence="7 9" id="KW-0472">Membrane</keyword>
<evidence type="ECO:0000256" key="1">
    <source>
        <dbReference type="ARBA" id="ARBA00004141"/>
    </source>
</evidence>
<dbReference type="CDD" id="cd04590">
    <property type="entry name" value="CBS_pair_CorC_HlyC_assoc"/>
    <property type="match status" value="1"/>
</dbReference>
<dbReference type="KEGG" id="mcui:G8O30_12945"/>
<feature type="transmembrane region" description="Helical" evidence="10">
    <location>
        <begin position="114"/>
        <end position="144"/>
    </location>
</feature>
<keyword evidence="4" id="KW-0677">Repeat</keyword>
<dbReference type="SUPFAM" id="SSF54631">
    <property type="entry name" value="CBS-domain pair"/>
    <property type="match status" value="1"/>
</dbReference>
<evidence type="ECO:0000313" key="15">
    <source>
        <dbReference type="Proteomes" id="UP000593626"/>
    </source>
</evidence>